<dbReference type="RefSeq" id="WP_252440910.1">
    <property type="nucleotide sequence ID" value="NZ_JAGSOV010000041.1"/>
</dbReference>
<accession>A0ABT1A2X8</accession>
<comment type="catalytic activity">
    <reaction evidence="1">
        <text>ATP + protein L-histidine = ADP + protein N-phospho-L-histidine.</text>
        <dbReference type="EC" id="2.7.13.3"/>
    </reaction>
</comment>
<evidence type="ECO:0000313" key="19">
    <source>
        <dbReference type="Proteomes" id="UP001165283"/>
    </source>
</evidence>
<dbReference type="Proteomes" id="UP001165283">
    <property type="component" value="Unassembled WGS sequence"/>
</dbReference>
<keyword evidence="19" id="KW-1185">Reference proteome</keyword>
<dbReference type="CDD" id="cd16917">
    <property type="entry name" value="HATPase_UhpB-NarQ-NarX-like"/>
    <property type="match status" value="1"/>
</dbReference>
<comment type="subcellular location">
    <subcellularLocation>
        <location evidence="3">Cytoplasm</location>
    </subcellularLocation>
</comment>
<dbReference type="SUPFAM" id="SSF55874">
    <property type="entry name" value="ATPase domain of HSP90 chaperone/DNA topoisomerase II/histidine kinase"/>
    <property type="match status" value="1"/>
</dbReference>
<keyword evidence="16" id="KW-0812">Transmembrane</keyword>
<keyword evidence="8" id="KW-0808">Transferase</keyword>
<dbReference type="InterPro" id="IPR036890">
    <property type="entry name" value="HATPase_C_sf"/>
</dbReference>
<evidence type="ECO:0000256" key="12">
    <source>
        <dbReference type="ARBA" id="ARBA00023012"/>
    </source>
</evidence>
<feature type="transmembrane region" description="Helical" evidence="16">
    <location>
        <begin position="53"/>
        <end position="71"/>
    </location>
</feature>
<gene>
    <name evidence="18" type="ORF">KDL28_19885</name>
</gene>
<dbReference type="Gene3D" id="3.30.565.10">
    <property type="entry name" value="Histidine kinase-like ATPase, C-terminal domain"/>
    <property type="match status" value="1"/>
</dbReference>
<reference evidence="18" key="1">
    <citation type="submission" date="2021-04" db="EMBL/GenBank/DDBJ databases">
        <title>Pseudonocardia sp. nov., isolated from sandy soil of mangrove forest.</title>
        <authorList>
            <person name="Zan Z."/>
            <person name="Huang R."/>
            <person name="Liu W."/>
        </authorList>
    </citation>
    <scope>NUCLEOTIDE SEQUENCE</scope>
    <source>
        <strain evidence="18">S2-4</strain>
    </source>
</reference>
<dbReference type="PANTHER" id="PTHR24421:SF62">
    <property type="entry name" value="SENSORY TRANSDUCTION HISTIDINE KINASE"/>
    <property type="match status" value="1"/>
</dbReference>
<evidence type="ECO:0000256" key="9">
    <source>
        <dbReference type="ARBA" id="ARBA00022723"/>
    </source>
</evidence>
<dbReference type="InterPro" id="IPR004358">
    <property type="entry name" value="Sig_transdc_His_kin-like_C"/>
</dbReference>
<dbReference type="GO" id="GO:0016301">
    <property type="term" value="F:kinase activity"/>
    <property type="evidence" value="ECO:0007669"/>
    <property type="project" value="UniProtKB-KW"/>
</dbReference>
<evidence type="ECO:0000259" key="17">
    <source>
        <dbReference type="PROSITE" id="PS50109"/>
    </source>
</evidence>
<evidence type="ECO:0000256" key="4">
    <source>
        <dbReference type="ARBA" id="ARBA00012438"/>
    </source>
</evidence>
<keyword evidence="12" id="KW-0902">Two-component regulatory system</keyword>
<proteinExistence type="predicted"/>
<comment type="caution">
    <text evidence="18">The sequence shown here is derived from an EMBL/GenBank/DDBJ whole genome shotgun (WGS) entry which is preliminary data.</text>
</comment>
<evidence type="ECO:0000256" key="8">
    <source>
        <dbReference type="ARBA" id="ARBA00022679"/>
    </source>
</evidence>
<feature type="transmembrane region" description="Helical" evidence="16">
    <location>
        <begin position="83"/>
        <end position="100"/>
    </location>
</feature>
<protein>
    <recommendedName>
        <fullName evidence="5">Oxygen sensor histidine kinase NreB</fullName>
        <ecNumber evidence="4">2.7.13.3</ecNumber>
    </recommendedName>
    <alternativeName>
        <fullName evidence="15">Nitrogen regulation protein B</fullName>
    </alternativeName>
</protein>
<keyword evidence="9" id="KW-0479">Metal-binding</keyword>
<keyword evidence="6" id="KW-0004">4Fe-4S</keyword>
<evidence type="ECO:0000256" key="5">
    <source>
        <dbReference type="ARBA" id="ARBA00017322"/>
    </source>
</evidence>
<dbReference type="Pfam" id="PF02518">
    <property type="entry name" value="HATPase_c"/>
    <property type="match status" value="1"/>
</dbReference>
<dbReference type="PANTHER" id="PTHR24421">
    <property type="entry name" value="NITRATE/NITRITE SENSOR PROTEIN NARX-RELATED"/>
    <property type="match status" value="1"/>
</dbReference>
<evidence type="ECO:0000256" key="14">
    <source>
        <dbReference type="ARBA" id="ARBA00024827"/>
    </source>
</evidence>
<dbReference type="PRINTS" id="PR00344">
    <property type="entry name" value="BCTRLSENSOR"/>
</dbReference>
<comment type="function">
    <text evidence="14">Member of the two-component regulatory system NreB/NreC involved in the control of dissimilatory nitrate/nitrite reduction in response to oxygen. NreB functions as a direct oxygen sensor histidine kinase which is autophosphorylated, in the absence of oxygen, probably at the conserved histidine residue, and transfers its phosphate group probably to a conserved aspartate residue of NreC. NreB/NreC activates the expression of the nitrate (narGHJI) and nitrite (nir) reductase operons, as well as the putative nitrate transporter gene narT.</text>
</comment>
<organism evidence="18 19">
    <name type="scientific">Pseudonocardia humida</name>
    <dbReference type="NCBI Taxonomy" id="2800819"/>
    <lineage>
        <taxon>Bacteria</taxon>
        <taxon>Bacillati</taxon>
        <taxon>Actinomycetota</taxon>
        <taxon>Actinomycetes</taxon>
        <taxon>Pseudonocardiales</taxon>
        <taxon>Pseudonocardiaceae</taxon>
        <taxon>Pseudonocardia</taxon>
    </lineage>
</organism>
<dbReference type="InterPro" id="IPR005467">
    <property type="entry name" value="His_kinase_dom"/>
</dbReference>
<comment type="cofactor">
    <cofactor evidence="2">
        <name>[4Fe-4S] cluster</name>
        <dbReference type="ChEBI" id="CHEBI:49883"/>
    </cofactor>
</comment>
<evidence type="ECO:0000256" key="2">
    <source>
        <dbReference type="ARBA" id="ARBA00001966"/>
    </source>
</evidence>
<dbReference type="Pfam" id="PF07730">
    <property type="entry name" value="HisKA_3"/>
    <property type="match status" value="1"/>
</dbReference>
<dbReference type="EMBL" id="JAGSOV010000041">
    <property type="protein sequence ID" value="MCO1657321.1"/>
    <property type="molecule type" value="Genomic_DNA"/>
</dbReference>
<name>A0ABT1A2X8_9PSEU</name>
<evidence type="ECO:0000256" key="10">
    <source>
        <dbReference type="ARBA" id="ARBA00022777"/>
    </source>
</evidence>
<dbReference type="PROSITE" id="PS50109">
    <property type="entry name" value="HIS_KIN"/>
    <property type="match status" value="1"/>
</dbReference>
<dbReference type="EC" id="2.7.13.3" evidence="4"/>
<keyword evidence="16" id="KW-0472">Membrane</keyword>
<keyword evidence="11" id="KW-0408">Iron</keyword>
<dbReference type="InterPro" id="IPR050482">
    <property type="entry name" value="Sensor_HK_TwoCompSys"/>
</dbReference>
<evidence type="ECO:0000256" key="16">
    <source>
        <dbReference type="SAM" id="Phobius"/>
    </source>
</evidence>
<evidence type="ECO:0000313" key="18">
    <source>
        <dbReference type="EMBL" id="MCO1657321.1"/>
    </source>
</evidence>
<keyword evidence="7" id="KW-0963">Cytoplasm</keyword>
<keyword evidence="16" id="KW-1133">Transmembrane helix</keyword>
<feature type="transmembrane region" description="Helical" evidence="16">
    <location>
        <begin position="25"/>
        <end position="47"/>
    </location>
</feature>
<evidence type="ECO:0000256" key="6">
    <source>
        <dbReference type="ARBA" id="ARBA00022485"/>
    </source>
</evidence>
<evidence type="ECO:0000256" key="15">
    <source>
        <dbReference type="ARBA" id="ARBA00030800"/>
    </source>
</evidence>
<feature type="domain" description="Histidine kinase" evidence="17">
    <location>
        <begin position="311"/>
        <end position="399"/>
    </location>
</feature>
<evidence type="ECO:0000256" key="13">
    <source>
        <dbReference type="ARBA" id="ARBA00023014"/>
    </source>
</evidence>
<dbReference type="InterPro" id="IPR011712">
    <property type="entry name" value="Sig_transdc_His_kin_sub3_dim/P"/>
</dbReference>
<evidence type="ECO:0000256" key="1">
    <source>
        <dbReference type="ARBA" id="ARBA00000085"/>
    </source>
</evidence>
<dbReference type="SMART" id="SM00387">
    <property type="entry name" value="HATPase_c"/>
    <property type="match status" value="1"/>
</dbReference>
<dbReference type="PIRSF" id="PIRSF037434">
    <property type="entry name" value="STHK_ChrS"/>
    <property type="match status" value="1"/>
</dbReference>
<keyword evidence="13" id="KW-0411">Iron-sulfur</keyword>
<evidence type="ECO:0000256" key="7">
    <source>
        <dbReference type="ARBA" id="ARBA00022490"/>
    </source>
</evidence>
<feature type="transmembrane region" description="Helical" evidence="16">
    <location>
        <begin position="146"/>
        <end position="169"/>
    </location>
</feature>
<evidence type="ECO:0000256" key="11">
    <source>
        <dbReference type="ARBA" id="ARBA00023004"/>
    </source>
</evidence>
<keyword evidence="10 18" id="KW-0418">Kinase</keyword>
<sequence>MGVELSANADEPVAGRDAWGRLAGLWHLLLAGTLALPTAITLLFGPLDVADRLVVAGLVVVFGVWHWALLGRAPLGEESTGTAVVYWVGTVALVGALAGYGDSYTILLYGLFPLGFITLNWWGMVPLVVLTALIGWRSGGWAAGPAAAISVAATALLAAVIAVVVGAVARQSEERRAALELLAATRAQLAASARRTGGLEERQRLARELHDTVAQGLASIVTHLEAADQAVSDRPDLVRSHLDIARRAARGGLDELRRTVQALRPDLLHGAPLPEALRRSAEQWSGEHAVPVEVRVTGEPTALHTDTETALLRVAQEALTNTARHAGASRVVLSLSYLGDTVTLDVDDDGIGFAGTPAPRPDGGFGLIGMRERVAAVGGHLAVESAPGEGTTVAASVPA</sequence>
<evidence type="ECO:0000256" key="3">
    <source>
        <dbReference type="ARBA" id="ARBA00004496"/>
    </source>
</evidence>
<dbReference type="Gene3D" id="1.20.5.1930">
    <property type="match status" value="1"/>
</dbReference>
<dbReference type="InterPro" id="IPR017205">
    <property type="entry name" value="Sig_transdc_His_kinase_ChrS"/>
</dbReference>
<feature type="transmembrane region" description="Helical" evidence="16">
    <location>
        <begin position="106"/>
        <end position="134"/>
    </location>
</feature>
<dbReference type="InterPro" id="IPR003594">
    <property type="entry name" value="HATPase_dom"/>
</dbReference>